<evidence type="ECO:0000313" key="13">
    <source>
        <dbReference type="Proteomes" id="UP001056622"/>
    </source>
</evidence>
<dbReference type="Pfam" id="PF02684">
    <property type="entry name" value="LpxB"/>
    <property type="match status" value="1"/>
</dbReference>
<keyword evidence="13" id="KW-1185">Reference proteome</keyword>
<dbReference type="RefSeq" id="WP_250257489.1">
    <property type="nucleotide sequence ID" value="NZ_CP097763.1"/>
</dbReference>
<comment type="similarity">
    <text evidence="2 11">Belongs to the LpxB family.</text>
</comment>
<keyword evidence="5 11" id="KW-0444">Lipid biosynthesis</keyword>
<proteinExistence type="inferred from homology"/>
<evidence type="ECO:0000256" key="5">
    <source>
        <dbReference type="ARBA" id="ARBA00022516"/>
    </source>
</evidence>
<dbReference type="HAMAP" id="MF_00392">
    <property type="entry name" value="LpxB"/>
    <property type="match status" value="1"/>
</dbReference>
<evidence type="ECO:0000256" key="6">
    <source>
        <dbReference type="ARBA" id="ARBA00022556"/>
    </source>
</evidence>
<dbReference type="EC" id="2.4.1.182" evidence="3 11"/>
<comment type="catalytic activity">
    <reaction evidence="11">
        <text>2-N,3-O-bis[(3R)-3-hydroxytetradecanoyl]-alpha-D-glucosaminyl 1-phosphate + UDP-2-N,3-O-bis[(3R)-3-hydroxytetradecanoyl]-alpha-D-glucosamine = lipid A disaccharide (E. coli) + UDP + H(+)</text>
        <dbReference type="Rhea" id="RHEA:22668"/>
        <dbReference type="ChEBI" id="CHEBI:15378"/>
        <dbReference type="ChEBI" id="CHEBI:57957"/>
        <dbReference type="ChEBI" id="CHEBI:58223"/>
        <dbReference type="ChEBI" id="CHEBI:58466"/>
        <dbReference type="ChEBI" id="CHEBI:78847"/>
    </reaction>
</comment>
<dbReference type="NCBIfam" id="TIGR00215">
    <property type="entry name" value="lpxB"/>
    <property type="match status" value="1"/>
</dbReference>
<keyword evidence="7 11" id="KW-0328">Glycosyltransferase</keyword>
<gene>
    <name evidence="11 12" type="primary">lpxB</name>
    <name evidence="12" type="ORF">M9408_03030</name>
</gene>
<name>A0ABY4SX69_9ENTR</name>
<evidence type="ECO:0000256" key="1">
    <source>
        <dbReference type="ARBA" id="ARBA00002056"/>
    </source>
</evidence>
<keyword evidence="6 11" id="KW-0441">Lipid A biosynthesis</keyword>
<evidence type="ECO:0000256" key="11">
    <source>
        <dbReference type="HAMAP-Rule" id="MF_00392"/>
    </source>
</evidence>
<evidence type="ECO:0000256" key="4">
    <source>
        <dbReference type="ARBA" id="ARBA00020902"/>
    </source>
</evidence>
<keyword evidence="9 11" id="KW-0443">Lipid metabolism</keyword>
<evidence type="ECO:0000256" key="7">
    <source>
        <dbReference type="ARBA" id="ARBA00022676"/>
    </source>
</evidence>
<sequence length="380" mass="43515">MSHRTIIIGIVAGEVSGDMLGAGLIRALRKHLKKVCFFGIGGSCMQSAHMKSWYNIEELSVMGFAEVIMKLPRLAYIRRNLIRRFINLQPDVFIGIDSPDFNISLETRLKKHGIHTIHYVSPSVWAWRKNRIFTLKKATDNILTIFPFEKKIYDRFNIPCQFIGHPLADQIPLNPDKTSARQKLGIPRDIYCLALLPGSRIREIKMLTHDFLACAELLKNHFPSLEILVPLANQVSIKQFIKFASKSVKYRILHSKTTWEIIMAADISLVTAGTATLECMLVKCPMVVAYRMNPLTFMLAKYLINTPWISLPNLLAGHELVKEFIQNDCLPKNLAQTLINVLNYNDNQRMMLLKKFRQLHYSIKYNADDRAAHAVLKLIK</sequence>
<comment type="catalytic activity">
    <reaction evidence="10 11">
        <text>a lipid X + a UDP-2-N,3-O-bis[(3R)-3-hydroxyacyl]-alpha-D-glucosamine = a lipid A disaccharide + UDP + H(+)</text>
        <dbReference type="Rhea" id="RHEA:67828"/>
        <dbReference type="ChEBI" id="CHEBI:15378"/>
        <dbReference type="ChEBI" id="CHEBI:58223"/>
        <dbReference type="ChEBI" id="CHEBI:137748"/>
        <dbReference type="ChEBI" id="CHEBI:176338"/>
        <dbReference type="ChEBI" id="CHEBI:176343"/>
        <dbReference type="EC" id="2.4.1.182"/>
    </reaction>
</comment>
<comment type="function">
    <text evidence="1 11">Condensation of UDP-2,3-diacylglucosamine and 2,3-diacylglucosamine-1-phosphate to form lipid A disaccharide, a precursor of lipid A, a phosphorylated glycolipid that anchors the lipopolysaccharide to the outer membrane of the cell.</text>
</comment>
<evidence type="ECO:0000256" key="3">
    <source>
        <dbReference type="ARBA" id="ARBA00012687"/>
    </source>
</evidence>
<dbReference type="InterPro" id="IPR003835">
    <property type="entry name" value="Glyco_trans_19"/>
</dbReference>
<evidence type="ECO:0000313" key="12">
    <source>
        <dbReference type="EMBL" id="URJ33312.1"/>
    </source>
</evidence>
<evidence type="ECO:0000256" key="2">
    <source>
        <dbReference type="ARBA" id="ARBA00007868"/>
    </source>
</evidence>
<protein>
    <recommendedName>
        <fullName evidence="4 11">Lipid-A-disaccharide synthase</fullName>
        <ecNumber evidence="3 11">2.4.1.182</ecNumber>
    </recommendedName>
</protein>
<comment type="pathway">
    <text evidence="11">Glycolipid biosynthesis; lipid IV(A) biosynthesis; lipid IV(A) from (3R)-3-hydroxytetradecanoyl-[acyl-carrier-protein] and UDP-N-acetyl-alpha-D-glucosamine: step 5/6.</text>
</comment>
<dbReference type="PANTHER" id="PTHR30372">
    <property type="entry name" value="LIPID-A-DISACCHARIDE SYNTHASE"/>
    <property type="match status" value="1"/>
</dbReference>
<evidence type="ECO:0000256" key="9">
    <source>
        <dbReference type="ARBA" id="ARBA00023098"/>
    </source>
</evidence>
<reference evidence="12" key="1">
    <citation type="submission" date="2022-05" db="EMBL/GenBank/DDBJ databases">
        <title>Impact of host demography and evolutionary history on endosymbiont molecular evolution: a test in carpenter ants (Genus Camponotus) and their Blochmannia endosymbionts.</title>
        <authorList>
            <person name="Manthey J.D."/>
            <person name="Giron J.C."/>
            <person name="Hruska J.P."/>
        </authorList>
    </citation>
    <scope>NUCLEOTIDE SEQUENCE</scope>
    <source>
        <strain evidence="12">C-005</strain>
    </source>
</reference>
<dbReference type="SUPFAM" id="SSF53756">
    <property type="entry name" value="UDP-Glycosyltransferase/glycogen phosphorylase"/>
    <property type="match status" value="1"/>
</dbReference>
<dbReference type="PANTHER" id="PTHR30372:SF4">
    <property type="entry name" value="LIPID-A-DISACCHARIDE SYNTHASE, MITOCHONDRIAL-RELATED"/>
    <property type="match status" value="1"/>
</dbReference>
<keyword evidence="8 11" id="KW-0808">Transferase</keyword>
<dbReference type="Proteomes" id="UP001056622">
    <property type="component" value="Chromosome"/>
</dbReference>
<evidence type="ECO:0000256" key="8">
    <source>
        <dbReference type="ARBA" id="ARBA00022679"/>
    </source>
</evidence>
<accession>A0ABY4SX69</accession>
<evidence type="ECO:0000256" key="10">
    <source>
        <dbReference type="ARBA" id="ARBA00048975"/>
    </source>
</evidence>
<dbReference type="GO" id="GO:0008915">
    <property type="term" value="F:lipid-A-disaccharide synthase activity"/>
    <property type="evidence" value="ECO:0007669"/>
    <property type="project" value="UniProtKB-EC"/>
</dbReference>
<dbReference type="EMBL" id="CP097763">
    <property type="protein sequence ID" value="URJ33312.1"/>
    <property type="molecule type" value="Genomic_DNA"/>
</dbReference>
<organism evidence="12 13">
    <name type="scientific">Candidatus Blochmannia vicinus</name>
    <name type="common">nom. nud.</name>
    <dbReference type="NCBI Taxonomy" id="251540"/>
    <lineage>
        <taxon>Bacteria</taxon>
        <taxon>Pseudomonadati</taxon>
        <taxon>Pseudomonadota</taxon>
        <taxon>Gammaproteobacteria</taxon>
        <taxon>Enterobacterales</taxon>
        <taxon>Enterobacteriaceae</taxon>
        <taxon>ant endosymbionts</taxon>
        <taxon>Candidatus Blochmanniella</taxon>
    </lineage>
</organism>